<protein>
    <submittedName>
        <fullName evidence="1">Uncharacterized protein</fullName>
    </submittedName>
</protein>
<dbReference type="AlphaFoldDB" id="A0A8J4WXX4"/>
<dbReference type="EMBL" id="QNUK01000317">
    <property type="protein sequence ID" value="KAF5895562.1"/>
    <property type="molecule type" value="Genomic_DNA"/>
</dbReference>
<keyword evidence="2" id="KW-1185">Reference proteome</keyword>
<organism evidence="1 2">
    <name type="scientific">Clarias magur</name>
    <name type="common">Asian catfish</name>
    <name type="synonym">Macropteronotus magur</name>
    <dbReference type="NCBI Taxonomy" id="1594786"/>
    <lineage>
        <taxon>Eukaryota</taxon>
        <taxon>Metazoa</taxon>
        <taxon>Chordata</taxon>
        <taxon>Craniata</taxon>
        <taxon>Vertebrata</taxon>
        <taxon>Euteleostomi</taxon>
        <taxon>Actinopterygii</taxon>
        <taxon>Neopterygii</taxon>
        <taxon>Teleostei</taxon>
        <taxon>Ostariophysi</taxon>
        <taxon>Siluriformes</taxon>
        <taxon>Clariidae</taxon>
        <taxon>Clarias</taxon>
    </lineage>
</organism>
<name>A0A8J4WXX4_CLAMG</name>
<evidence type="ECO:0000313" key="1">
    <source>
        <dbReference type="EMBL" id="KAF5895562.1"/>
    </source>
</evidence>
<evidence type="ECO:0000313" key="2">
    <source>
        <dbReference type="Proteomes" id="UP000727407"/>
    </source>
</evidence>
<proteinExistence type="predicted"/>
<accession>A0A8J4WXX4</accession>
<comment type="caution">
    <text evidence="1">The sequence shown here is derived from an EMBL/GenBank/DDBJ whole genome shotgun (WGS) entry which is preliminary data.</text>
</comment>
<reference evidence="1" key="1">
    <citation type="submission" date="2020-07" db="EMBL/GenBank/DDBJ databases">
        <title>Clarias magur genome sequencing, assembly and annotation.</title>
        <authorList>
            <person name="Kushwaha B."/>
            <person name="Kumar R."/>
            <person name="Das P."/>
            <person name="Joshi C.G."/>
            <person name="Kumar D."/>
            <person name="Nagpure N.S."/>
            <person name="Pandey M."/>
            <person name="Agarwal S."/>
            <person name="Srivastava S."/>
            <person name="Singh M."/>
            <person name="Sahoo L."/>
            <person name="Jayasankar P."/>
            <person name="Meher P.K."/>
            <person name="Koringa P.G."/>
            <person name="Iquebal M.A."/>
            <person name="Das S.P."/>
            <person name="Bit A."/>
            <person name="Patnaik S."/>
            <person name="Patel N."/>
            <person name="Shah T.M."/>
            <person name="Hinsu A."/>
            <person name="Jena J.K."/>
        </authorList>
    </citation>
    <scope>NUCLEOTIDE SEQUENCE</scope>
    <source>
        <strain evidence="1">CIFAMagur01</strain>
        <tissue evidence="1">Testis</tissue>
    </source>
</reference>
<gene>
    <name evidence="1" type="ORF">DAT39_014735</name>
</gene>
<sequence>MAWKAKCTEQAAAIQLRKTDFTQRGGKTGWVNWNRPRNVSALHLFRGLFPQQVDRYISSGPLLAPGGTVWVTSAMPCVHEVN</sequence>
<dbReference type="Proteomes" id="UP000727407">
    <property type="component" value="Unassembled WGS sequence"/>
</dbReference>